<feature type="region of interest" description="Disordered" evidence="1">
    <location>
        <begin position="985"/>
        <end position="1008"/>
    </location>
</feature>
<feature type="compositionally biased region" description="Basic and acidic residues" evidence="1">
    <location>
        <begin position="1094"/>
        <end position="1103"/>
    </location>
</feature>
<organism evidence="2 3">
    <name type="scientific">Elasticomyces elasticus</name>
    <dbReference type="NCBI Taxonomy" id="574655"/>
    <lineage>
        <taxon>Eukaryota</taxon>
        <taxon>Fungi</taxon>
        <taxon>Dikarya</taxon>
        <taxon>Ascomycota</taxon>
        <taxon>Pezizomycotina</taxon>
        <taxon>Dothideomycetes</taxon>
        <taxon>Dothideomycetidae</taxon>
        <taxon>Mycosphaerellales</taxon>
        <taxon>Teratosphaeriaceae</taxon>
        <taxon>Elasticomyces</taxon>
    </lineage>
</organism>
<comment type="caution">
    <text evidence="2">The sequence shown here is derived from an EMBL/GenBank/DDBJ whole genome shotgun (WGS) entry which is preliminary data.</text>
</comment>
<gene>
    <name evidence="2" type="ORF">LTR97_012267</name>
</gene>
<feature type="region of interest" description="Disordered" evidence="1">
    <location>
        <begin position="1040"/>
        <end position="1065"/>
    </location>
</feature>
<protein>
    <submittedName>
        <fullName evidence="2">Uncharacterized protein</fullName>
    </submittedName>
</protein>
<evidence type="ECO:0000256" key="1">
    <source>
        <dbReference type="SAM" id="MobiDB-lite"/>
    </source>
</evidence>
<feature type="compositionally biased region" description="Basic and acidic residues" evidence="1">
    <location>
        <begin position="1040"/>
        <end position="1052"/>
    </location>
</feature>
<evidence type="ECO:0000313" key="3">
    <source>
        <dbReference type="Proteomes" id="UP001310594"/>
    </source>
</evidence>
<evidence type="ECO:0000313" key="2">
    <source>
        <dbReference type="EMBL" id="KAK5690399.1"/>
    </source>
</evidence>
<feature type="compositionally biased region" description="Basic and acidic residues" evidence="1">
    <location>
        <begin position="991"/>
        <end position="1002"/>
    </location>
</feature>
<name>A0AAN7W0F8_9PEZI</name>
<feature type="region of interest" description="Disordered" evidence="1">
    <location>
        <begin position="1086"/>
        <end position="1130"/>
    </location>
</feature>
<accession>A0AAN7W0F8</accession>
<dbReference type="AlphaFoldDB" id="A0AAN7W0F8"/>
<dbReference type="Proteomes" id="UP001310594">
    <property type="component" value="Unassembled WGS sequence"/>
</dbReference>
<sequence>MRLPPSSSQTVHWITDDILAEAFHRFARVSHTYNPARHASSTPGPLEARRRHARRRMGLAAAAASNGPPMIDIGAMFGMGAKMPAQPEKSWRWEAPSVLGYGAPPPAMPTLVGRRFARAKRKNVQVEMKEDPKKAIRESERAFKEMLKGCEGGKEADETTTKSMVEFLQSSKDEPKAQNLHTLTKWLRSRIISIGALQTLSQHLLTKARLRTLDSEKLHATLALILTNLPSQDEGIEKSLSEILEALGEEDRHTTLLRLAQLIRTTHSTNKPSITIQSQASATTTIRTLFRVLDSCPSLQHPENRATHPTWSQIYRRLGTLLEPAALASHLCVLPRQDMSEVLLRFWVRKYLVKASLATPSDSPSTIDHGIFKRLDSLPSPSTTFAADPTVTVLENLLSTYSTALQKSVGAAETDPLITLLVVLARGRVKYTHFLSDVLRLLAAGQTRREVWQTFNTLRLNRSFGIPGEVAKELVLYLSASGKRGDVLMAWRVFVTCPSLGVLGVPDLGLLLIEAGVGSPDRIFRLLNRRTSLETPVAAGSDFRHTRTLPLHPAQIDLAHLVAYHWAKHPGSDARVAFRRVWETYRWLRDRGAPLSPLISRALVRAGVLRQMAEGKNVSLSQLKYILAIVARVEGDHVAMDLDSMVWEPNKRLRGPGAVEARLGREVEARLVRGTRWRVKLWVKRRRGWFDSRGRVERRRRGGRGGEGVRRVETPWQDVWREEDGGGVGLREVRGASWFGEGGVGTGAQYASRDTSEVLDGARITAGSSGRVLVDEPMVGYDPAALVGADDIAATSGVAADTAQASSLHSISNERAKGEVVVRYILELPEEDGVWQEEDVGELVEAGMDQTSRGDCITEGIAQDDDLATAMALVSQQTPAATKFSSSVGEAETMHDRVRSVDVLQTTVKNPFTSAATHARPVPTTLLEPRVEDGAVRFVGFGARASSLSEDTLAMELPDLDTEDENSVEMDHDGSYDIYSAFAEPVPTRLTRGEPGVDHEESPTAGEHLPITLTATNTSLHPSDPDSATVHYVSSLRLARDEAQQQHSEAQKLRAHQRQPRDAAQLPLAEAKAAKTIMKKLLAPAEQRTGANSGHHEKKDREVNAAAWRAFGKTMYTKRKKSGYDPHAGK</sequence>
<proteinExistence type="predicted"/>
<dbReference type="EMBL" id="JAVRQU010000025">
    <property type="protein sequence ID" value="KAK5690399.1"/>
    <property type="molecule type" value="Genomic_DNA"/>
</dbReference>
<reference evidence="2" key="1">
    <citation type="submission" date="2023-08" db="EMBL/GenBank/DDBJ databases">
        <title>Black Yeasts Isolated from many extreme environments.</title>
        <authorList>
            <person name="Coleine C."/>
            <person name="Stajich J.E."/>
            <person name="Selbmann L."/>
        </authorList>
    </citation>
    <scope>NUCLEOTIDE SEQUENCE</scope>
    <source>
        <strain evidence="2">CCFEE 5810</strain>
    </source>
</reference>
<feature type="region of interest" description="Disordered" evidence="1">
    <location>
        <begin position="34"/>
        <end position="62"/>
    </location>
</feature>